<evidence type="ECO:0000256" key="4">
    <source>
        <dbReference type="ARBA" id="ARBA00023136"/>
    </source>
</evidence>
<dbReference type="RefSeq" id="XP_012181842.1">
    <property type="nucleotide sequence ID" value="XM_012326452.1"/>
</dbReference>
<feature type="domain" description="Sugar phosphate transporter" evidence="7">
    <location>
        <begin position="219"/>
        <end position="524"/>
    </location>
</feature>
<evidence type="ECO:0000256" key="1">
    <source>
        <dbReference type="ARBA" id="ARBA00004141"/>
    </source>
</evidence>
<evidence type="ECO:0000256" key="2">
    <source>
        <dbReference type="ARBA" id="ARBA00022692"/>
    </source>
</evidence>
<evidence type="ECO:0000256" key="5">
    <source>
        <dbReference type="SAM" id="MobiDB-lite"/>
    </source>
</evidence>
<keyword evidence="2 6" id="KW-0812">Transmembrane</keyword>
<feature type="transmembrane region" description="Helical" evidence="6">
    <location>
        <begin position="404"/>
        <end position="425"/>
    </location>
</feature>
<keyword evidence="9" id="KW-1185">Reference proteome</keyword>
<evidence type="ECO:0000313" key="9">
    <source>
        <dbReference type="Proteomes" id="UP000006352"/>
    </source>
</evidence>
<feature type="transmembrane region" description="Helical" evidence="6">
    <location>
        <begin position="316"/>
        <end position="334"/>
    </location>
</feature>
<feature type="compositionally biased region" description="Polar residues" evidence="5">
    <location>
        <begin position="22"/>
        <end position="37"/>
    </location>
</feature>
<dbReference type="PANTHER" id="PTHR11132">
    <property type="entry name" value="SOLUTE CARRIER FAMILY 35"/>
    <property type="match status" value="1"/>
</dbReference>
<gene>
    <name evidence="8" type="ORF">FIBRA_04662</name>
</gene>
<dbReference type="STRING" id="599839.J4H330"/>
<dbReference type="GO" id="GO:0016020">
    <property type="term" value="C:membrane"/>
    <property type="evidence" value="ECO:0007669"/>
    <property type="project" value="UniProtKB-SubCell"/>
</dbReference>
<dbReference type="Pfam" id="PF03151">
    <property type="entry name" value="TPT"/>
    <property type="match status" value="1"/>
</dbReference>
<feature type="region of interest" description="Disordered" evidence="5">
    <location>
        <begin position="578"/>
        <end position="629"/>
    </location>
</feature>
<evidence type="ECO:0000256" key="6">
    <source>
        <dbReference type="SAM" id="Phobius"/>
    </source>
</evidence>
<organism evidence="8 9">
    <name type="scientific">Fibroporia radiculosa</name>
    <dbReference type="NCBI Taxonomy" id="599839"/>
    <lineage>
        <taxon>Eukaryota</taxon>
        <taxon>Fungi</taxon>
        <taxon>Dikarya</taxon>
        <taxon>Basidiomycota</taxon>
        <taxon>Agaricomycotina</taxon>
        <taxon>Agaricomycetes</taxon>
        <taxon>Polyporales</taxon>
        <taxon>Fibroporiaceae</taxon>
        <taxon>Fibroporia</taxon>
    </lineage>
</organism>
<accession>J4H330</accession>
<dbReference type="InParanoid" id="J4H330"/>
<feature type="compositionally biased region" description="Basic and acidic residues" evidence="5">
    <location>
        <begin position="8"/>
        <end position="21"/>
    </location>
</feature>
<sequence>MASRLVPRRVEGTRPGEHQSDSGRQAQDTRASWQMETNSRATENLELVTTSAGSPEGCSTPVRLVFSQLHLPSGCPPLRTGLLQDNRFVSLVASPFSSIIPIDPIMLTGSHSWVPTQQRPPSTAGWKTFDARDKPSLTSSKSWLASFSGADNAHPYNTSEKHPWESADSLHDPAMRLRNMKRSLLRRMSSISNGGVSTPSAFIRQTAPIAPSSSASTLRFALLCALWYTTSALSSNTGKTIMMQFRYPITLTFVQFAFVAGYCLFFMSPIIRFSKFKSPTKAIFQSTLPMGLFQVGGHIFSSMAISRIPVSTVHTIKALSPLFTVAAYALLFHVRYSVKTYLSLFPLTLGVILACSSDMSVSNAIGLLCAFGSALVFVSSNIFFKKIMPSGSTTSSSSHKLDKLNLLFYSSSMAFVLMIPIWAYYDLPVLLAAVNDPEHVAHPSHGHSHHSVVYDFFANGTVHFAQNIIAFILLAQTSPVTYSIASLIKRVAVICIAIAWFAQPVKLIQAFGIALTFAGLYMYNQAKGDVEQGERSMRRVEAARAFELPSIRADVTPLSSPPPAVTVEFNVADATASGYGRPRARPAAVSQSSSPYANRASLPKAPSLPPRSNQTHRPHPLSYSQTHNAPNLRIQITPVVPAHANANVNTKTDPAASPIDLYPSPPPSLDSPPTEEPTHSGVSEWIAHRQGPMATGHQPPRQYETAAPQAAMVL</sequence>
<feature type="region of interest" description="Disordered" evidence="5">
    <location>
        <begin position="648"/>
        <end position="714"/>
    </location>
</feature>
<feature type="transmembrane region" description="Helical" evidence="6">
    <location>
        <begin position="341"/>
        <end position="359"/>
    </location>
</feature>
<dbReference type="FunCoup" id="J4H330">
    <property type="interactions" value="309"/>
</dbReference>
<feature type="region of interest" description="Disordered" evidence="5">
    <location>
        <begin position="1"/>
        <end position="37"/>
    </location>
</feature>
<dbReference type="InterPro" id="IPR050186">
    <property type="entry name" value="TPT_transporter"/>
</dbReference>
<dbReference type="InterPro" id="IPR037185">
    <property type="entry name" value="EmrE-like"/>
</dbReference>
<dbReference type="SUPFAM" id="SSF103481">
    <property type="entry name" value="Multidrug resistance efflux transporter EmrE"/>
    <property type="match status" value="1"/>
</dbReference>
<name>J4H330_9APHY</name>
<dbReference type="AlphaFoldDB" id="J4H330"/>
<reference evidence="8 9" key="1">
    <citation type="journal article" date="2012" name="Appl. Environ. Microbiol.">
        <title>Short-read sequencing for genomic analysis of the brown rot fungus Fibroporia radiculosa.</title>
        <authorList>
            <person name="Tang J.D."/>
            <person name="Perkins A.D."/>
            <person name="Sonstegard T.S."/>
            <person name="Schroeder S.G."/>
            <person name="Burgess S.C."/>
            <person name="Diehl S.V."/>
        </authorList>
    </citation>
    <scope>NUCLEOTIDE SEQUENCE [LARGE SCALE GENOMIC DNA]</scope>
    <source>
        <strain evidence="8 9">TFFH 294</strain>
    </source>
</reference>
<comment type="subcellular location">
    <subcellularLocation>
        <location evidence="1">Membrane</location>
        <topology evidence="1">Multi-pass membrane protein</topology>
    </subcellularLocation>
</comment>
<dbReference type="EMBL" id="HE797086">
    <property type="protein sequence ID" value="CCM02559.1"/>
    <property type="molecule type" value="Genomic_DNA"/>
</dbReference>
<protein>
    <recommendedName>
        <fullName evidence="7">Sugar phosphate transporter domain-containing protein</fullName>
    </recommendedName>
</protein>
<feature type="transmembrane region" description="Helical" evidence="6">
    <location>
        <begin position="365"/>
        <end position="384"/>
    </location>
</feature>
<dbReference type="Proteomes" id="UP000006352">
    <property type="component" value="Unassembled WGS sequence"/>
</dbReference>
<dbReference type="OrthoDB" id="1588579at2759"/>
<dbReference type="HOGENOM" id="CLU_019048_3_1_1"/>
<feature type="transmembrane region" description="Helical" evidence="6">
    <location>
        <begin position="456"/>
        <end position="475"/>
    </location>
</feature>
<evidence type="ECO:0000256" key="3">
    <source>
        <dbReference type="ARBA" id="ARBA00022989"/>
    </source>
</evidence>
<proteinExistence type="predicted"/>
<evidence type="ECO:0000313" key="8">
    <source>
        <dbReference type="EMBL" id="CCM02559.1"/>
    </source>
</evidence>
<feature type="transmembrane region" description="Helical" evidence="6">
    <location>
        <begin position="249"/>
        <end position="271"/>
    </location>
</feature>
<keyword evidence="4 6" id="KW-0472">Membrane</keyword>
<evidence type="ECO:0000259" key="7">
    <source>
        <dbReference type="Pfam" id="PF03151"/>
    </source>
</evidence>
<dbReference type="GeneID" id="24097470"/>
<dbReference type="InterPro" id="IPR004853">
    <property type="entry name" value="Sugar_P_trans_dom"/>
</dbReference>
<keyword evidence="3 6" id="KW-1133">Transmembrane helix</keyword>